<evidence type="ECO:0000313" key="10">
    <source>
        <dbReference type="EMBL" id="MDD7972183.1"/>
    </source>
</evidence>
<dbReference type="PROSITE" id="PS00082">
    <property type="entry name" value="EXTRADIOL_DIOXYGENAS"/>
    <property type="match status" value="1"/>
</dbReference>
<sequence length="298" mass="32460">MATRFPVQALRSVALIVPDLPRAAKFYTDIWGLVPVSEDAGTLYLRGIGDDPYVLALTQGPQAGIKQVTWRADPATDLEHLRASMIAAGAQAEQGIAPQKDPGGGIGFSVLDHAGRRIAVVQGDTRPVPLANDDWRPVRLAHVNINSASIDTDIAFYRDGMGMVQTDFNGTMAFLRTNDDHHALVLAKAEINTLNHVSFLHDHYDHMMRAGGKMCDAGFAIGWGPGRHGPGDNVFFYFVDPFGIVIEHTAEVLLVDDSYPVGGPKDWIWPEGRVDKWGICPPKTAECKAAQLAIPFVR</sequence>
<protein>
    <submittedName>
        <fullName evidence="10">VOC family protein</fullName>
    </submittedName>
</protein>
<dbReference type="Proteomes" id="UP001431784">
    <property type="component" value="Unassembled WGS sequence"/>
</dbReference>
<keyword evidence="4 8" id="KW-0058">Aromatic hydrocarbons catabolism</keyword>
<evidence type="ECO:0000256" key="1">
    <source>
        <dbReference type="ARBA" id="ARBA00001954"/>
    </source>
</evidence>
<evidence type="ECO:0000313" key="11">
    <source>
        <dbReference type="Proteomes" id="UP001431784"/>
    </source>
</evidence>
<comment type="cofactor">
    <cofactor evidence="1 8">
        <name>Fe(2+)</name>
        <dbReference type="ChEBI" id="CHEBI:29033"/>
    </cofactor>
</comment>
<dbReference type="InterPro" id="IPR029068">
    <property type="entry name" value="Glyas_Bleomycin-R_OHBP_Dase"/>
</dbReference>
<keyword evidence="5 8" id="KW-0223">Dioxygenase</keyword>
<name>A0ABT5TE61_9RHOB</name>
<dbReference type="EMBL" id="JAQZSM010000013">
    <property type="protein sequence ID" value="MDD7972183.1"/>
    <property type="molecule type" value="Genomic_DNA"/>
</dbReference>
<proteinExistence type="inferred from homology"/>
<feature type="domain" description="VOC" evidence="9">
    <location>
        <begin position="139"/>
        <end position="251"/>
    </location>
</feature>
<dbReference type="SUPFAM" id="SSF54593">
    <property type="entry name" value="Glyoxalase/Bleomycin resistance protein/Dihydroxybiphenyl dioxygenase"/>
    <property type="match status" value="1"/>
</dbReference>
<evidence type="ECO:0000256" key="7">
    <source>
        <dbReference type="ARBA" id="ARBA00023004"/>
    </source>
</evidence>
<comment type="similarity">
    <text evidence="2 8">Belongs to the extradiol ring-cleavage dioxygenase family.</text>
</comment>
<dbReference type="Gene3D" id="3.10.180.10">
    <property type="entry name" value="2,3-Dihydroxybiphenyl 1,2-Dioxygenase, domain 1"/>
    <property type="match status" value="2"/>
</dbReference>
<gene>
    <name evidence="10" type="ORF">PUT78_13840</name>
</gene>
<evidence type="ECO:0000259" key="9">
    <source>
        <dbReference type="PROSITE" id="PS51819"/>
    </source>
</evidence>
<comment type="caution">
    <text evidence="10">The sequence shown here is derived from an EMBL/GenBank/DDBJ whole genome shotgun (WGS) entry which is preliminary data.</text>
</comment>
<accession>A0ABT5TE61</accession>
<keyword evidence="3" id="KW-0479">Metal-binding</keyword>
<keyword evidence="7 8" id="KW-0408">Iron</keyword>
<organism evidence="10 11">
    <name type="scientific">Roseinatronobacter alkalisoli</name>
    <dbReference type="NCBI Taxonomy" id="3028235"/>
    <lineage>
        <taxon>Bacteria</taxon>
        <taxon>Pseudomonadati</taxon>
        <taxon>Pseudomonadota</taxon>
        <taxon>Alphaproteobacteria</taxon>
        <taxon>Rhodobacterales</taxon>
        <taxon>Paracoccaceae</taxon>
        <taxon>Roseinatronobacter</taxon>
    </lineage>
</organism>
<evidence type="ECO:0000256" key="4">
    <source>
        <dbReference type="ARBA" id="ARBA00022797"/>
    </source>
</evidence>
<keyword evidence="11" id="KW-1185">Reference proteome</keyword>
<evidence type="ECO:0000256" key="3">
    <source>
        <dbReference type="ARBA" id="ARBA00022723"/>
    </source>
</evidence>
<dbReference type="RefSeq" id="WP_274352859.1">
    <property type="nucleotide sequence ID" value="NZ_JAQZSM010000013.1"/>
</dbReference>
<feature type="domain" description="VOC" evidence="9">
    <location>
        <begin position="9"/>
        <end position="123"/>
    </location>
</feature>
<dbReference type="PROSITE" id="PS51819">
    <property type="entry name" value="VOC"/>
    <property type="match status" value="2"/>
</dbReference>
<evidence type="ECO:0000256" key="6">
    <source>
        <dbReference type="ARBA" id="ARBA00023002"/>
    </source>
</evidence>
<evidence type="ECO:0000256" key="8">
    <source>
        <dbReference type="RuleBase" id="RU000683"/>
    </source>
</evidence>
<keyword evidence="6 8" id="KW-0560">Oxidoreductase</keyword>
<evidence type="ECO:0000256" key="2">
    <source>
        <dbReference type="ARBA" id="ARBA00008784"/>
    </source>
</evidence>
<dbReference type="InterPro" id="IPR000486">
    <property type="entry name" value="Xdiol_ring_cleave_dOase_1/2"/>
</dbReference>
<dbReference type="Pfam" id="PF00903">
    <property type="entry name" value="Glyoxalase"/>
    <property type="match status" value="1"/>
</dbReference>
<dbReference type="InterPro" id="IPR004360">
    <property type="entry name" value="Glyas_Fos-R_dOase_dom"/>
</dbReference>
<evidence type="ECO:0000256" key="5">
    <source>
        <dbReference type="ARBA" id="ARBA00022964"/>
    </source>
</evidence>
<reference evidence="10" key="1">
    <citation type="submission" date="2023-02" db="EMBL/GenBank/DDBJ databases">
        <title>Description of Roseinatronobacter alkalisoli sp. nov., an alkaliphilic bacerium isolated from soda soil.</title>
        <authorList>
            <person name="Wei W."/>
        </authorList>
    </citation>
    <scope>NUCLEOTIDE SEQUENCE</scope>
    <source>
        <strain evidence="10">HJB301</strain>
    </source>
</reference>
<dbReference type="InterPro" id="IPR037523">
    <property type="entry name" value="VOC_core"/>
</dbReference>